<dbReference type="Gene3D" id="1.10.238.10">
    <property type="entry name" value="EF-hand"/>
    <property type="match status" value="1"/>
</dbReference>
<protein>
    <submittedName>
        <fullName evidence="8">Sodium channel protein PaFPC1</fullName>
    </submittedName>
</protein>
<feature type="transmembrane region" description="Helical" evidence="6">
    <location>
        <begin position="1214"/>
        <end position="1234"/>
    </location>
</feature>
<feature type="transmembrane region" description="Helical" evidence="6">
    <location>
        <begin position="150"/>
        <end position="173"/>
    </location>
</feature>
<dbReference type="GO" id="GO:0086010">
    <property type="term" value="P:membrane depolarization during action potential"/>
    <property type="evidence" value="ECO:0007669"/>
    <property type="project" value="TreeGrafter"/>
</dbReference>
<feature type="transmembrane region" description="Helical" evidence="6">
    <location>
        <begin position="1054"/>
        <end position="1075"/>
    </location>
</feature>
<feature type="transmembrane region" description="Helical" evidence="6">
    <location>
        <begin position="118"/>
        <end position="138"/>
    </location>
</feature>
<evidence type="ECO:0000313" key="9">
    <source>
        <dbReference type="Proteomes" id="UP001151699"/>
    </source>
</evidence>
<evidence type="ECO:0000313" key="8">
    <source>
        <dbReference type="EMBL" id="KAJ6641281.1"/>
    </source>
</evidence>
<evidence type="ECO:0000256" key="6">
    <source>
        <dbReference type="SAM" id="Phobius"/>
    </source>
</evidence>
<feature type="transmembrane region" description="Helical" evidence="6">
    <location>
        <begin position="790"/>
        <end position="813"/>
    </location>
</feature>
<evidence type="ECO:0000256" key="2">
    <source>
        <dbReference type="ARBA" id="ARBA00022692"/>
    </source>
</evidence>
<feature type="domain" description="Ion transport" evidence="7">
    <location>
        <begin position="432"/>
        <end position="658"/>
    </location>
</feature>
<feature type="transmembrane region" description="Helical" evidence="6">
    <location>
        <begin position="230"/>
        <end position="250"/>
    </location>
</feature>
<proteinExistence type="predicted"/>
<dbReference type="GO" id="GO:0005248">
    <property type="term" value="F:voltage-gated sodium channel activity"/>
    <property type="evidence" value="ECO:0007669"/>
    <property type="project" value="TreeGrafter"/>
</dbReference>
<dbReference type="FunFam" id="1.20.120.350:FF:000068">
    <property type="entry name" value="Sodium channel protein"/>
    <property type="match status" value="1"/>
</dbReference>
<dbReference type="GO" id="GO:0001518">
    <property type="term" value="C:voltage-gated sodium channel complex"/>
    <property type="evidence" value="ECO:0007669"/>
    <property type="project" value="TreeGrafter"/>
</dbReference>
<comment type="subcellular location">
    <subcellularLocation>
        <location evidence="1">Membrane</location>
        <topology evidence="1">Multi-pass membrane protein</topology>
    </subcellularLocation>
</comment>
<dbReference type="PANTHER" id="PTHR10037">
    <property type="entry name" value="VOLTAGE-GATED CATION CHANNEL CALCIUM AND SODIUM"/>
    <property type="match status" value="1"/>
</dbReference>
<dbReference type="OrthoDB" id="2984333at2759"/>
<dbReference type="Proteomes" id="UP001151699">
    <property type="component" value="Chromosome B"/>
</dbReference>
<reference evidence="8" key="1">
    <citation type="submission" date="2022-07" db="EMBL/GenBank/DDBJ databases">
        <authorList>
            <person name="Trinca V."/>
            <person name="Uliana J.V.C."/>
            <person name="Torres T.T."/>
            <person name="Ward R.J."/>
            <person name="Monesi N."/>
        </authorList>
    </citation>
    <scope>NUCLEOTIDE SEQUENCE</scope>
    <source>
        <strain evidence="8">HSMRA1968</strain>
        <tissue evidence="8">Whole embryos</tissue>
    </source>
</reference>
<feature type="transmembrane region" description="Helical" evidence="6">
    <location>
        <begin position="825"/>
        <end position="845"/>
    </location>
</feature>
<keyword evidence="4 6" id="KW-0472">Membrane</keyword>
<dbReference type="InterPro" id="IPR005821">
    <property type="entry name" value="Ion_trans_dom"/>
</dbReference>
<feature type="domain" description="Ion transport" evidence="7">
    <location>
        <begin position="758"/>
        <end position="1007"/>
    </location>
</feature>
<dbReference type="Pfam" id="PF00520">
    <property type="entry name" value="Ion_trans"/>
    <property type="match status" value="4"/>
</dbReference>
<feature type="transmembrane region" description="Helical" evidence="6">
    <location>
        <begin position="424"/>
        <end position="448"/>
    </location>
</feature>
<dbReference type="Gene3D" id="1.20.120.350">
    <property type="entry name" value="Voltage-gated potassium channels. Chain C"/>
    <property type="match status" value="4"/>
</dbReference>
<sequence length="1375" mass="157549">MDISSDEEPSSIFKPFTPQTTSSKENGNINKKTENEKALPTISLSRNDFEDCCQLPDGLKKCFSTELIGRPLDDPFYAKSKETFVVVNKNFQLFRFSSSNALGIFSPTSVIRSNAIRVLTNPFFTIFMVIVILAYCLNNALIQPVFDLRYFLLIFLLEFLLKITSQGLILSPFSYLRNAWNILDIILNILLICDITYYAELRILKIISYSLHLRQTIRLYWSSFKILRDLIIYMGLMLAILSTLFLQIYMGTLTQACVKSGKLKKKILFVTISREYLNLGETELPDEIIYCGNSSGSRACPDTLVCMQGSGLNPDYGYTSFDTIALSFLSTFRLVTRDFWEDLLHLIIATTGPWHILSFIVVIFIISYQVMSLIWGQIAISYNYIRLERWEQSLICDDVDAEDATSQETKTSKDAGCWSKVQRFFFFIIYNPYVVLFVIICIILNTLCMALDHHNMSRELETTLRLANYIFVVIFVIEAILKLLALGVVRYFKDEWNSFDFIVTLFGAIELVLEGVQGLSVLRSFRLLRPLRLGKVVPAFDLILTRMHHLFSVVKGQTFILFMAIYIFVVFGRREFGEDFEYRKDRFADNELPLWRFTDIMHSFMVVFRALCGEWIETMFQVLLVASNSWLCVIYYFLLVTCSSFQIMHIFTALLFTNDDSTAISSKKSEKSVKPKEKFKLGRFLKDKLLEPSIRKIYDEYRPRKDVEANGENPSTKMVTKAVIEADFIDPIDSTDTTIPIEPASANTPDIALKTNKNKYFEHLVTLCIIVASFTLTTAVGINAHRYPLLVTASFYIEFVFIGMLTIELMTKLSSRGWKLCVTDVWYWVDLLNVILALIGMFVYIKEVEVLLALRPLSLIPRCTALSIIANAVVKQMWFLVNTLLVCLAFWLIFAIMGVQLFAGKFYSCVDSNGARVESVANRSMCDDDDMWVNSFMNFDDVIQSYYSLLQVSTFKGWISIINDAVDSRYVDATPIKETNIYMFFYFVVFIACCVFVCVNVIVGMLLQHMLHFGSLCQLLNKDKAESEEPTATTDATDPSPSNNKLINFVRSHVFEKISFAVYLVYVIALMVEFYQSPDALNTVLSYIQLALSILLILEVSLRAFAYRKGFLTNPWNRFDMVLIIFIVVDSIVLEVTVKYFVSTYLLWIVRIFRFNGLIASWSTTLQRCGNVVAKTWKTVSMLYLFLFLIICVYAIIGMTLYGENKIEFSSTDIINFQSFGQSVILLIQVSTGAGWDGLLQQIVGENSAGATLYMLSFLYISFTILINVTLVIAFEFYKEVTSSEDERKKIQPDDLKDFNEKWKQFAQNGQRYVPKNRLGDFFNALNETSGLRHAEYNEKEFELLGVKRTADGNYTRSALLVALNRIRLNKPCSA</sequence>
<feature type="transmembrane region" description="Helical" evidence="6">
    <location>
        <begin position="984"/>
        <end position="1007"/>
    </location>
</feature>
<feature type="transmembrane region" description="Helical" evidence="6">
    <location>
        <begin position="469"/>
        <end position="489"/>
    </location>
</feature>
<feature type="transmembrane region" description="Helical" evidence="6">
    <location>
        <begin position="633"/>
        <end position="657"/>
    </location>
</feature>
<keyword evidence="3 6" id="KW-1133">Transmembrane helix</keyword>
<dbReference type="InterPro" id="IPR027359">
    <property type="entry name" value="Volt_channel_dom_sf"/>
</dbReference>
<keyword evidence="8" id="KW-0407">Ion channel</keyword>
<feature type="transmembrane region" description="Helical" evidence="6">
    <location>
        <begin position="550"/>
        <end position="571"/>
    </location>
</feature>
<feature type="compositionally biased region" description="Polar residues" evidence="5">
    <location>
        <begin position="17"/>
        <end position="30"/>
    </location>
</feature>
<feature type="transmembrane region" description="Helical" evidence="6">
    <location>
        <begin position="764"/>
        <end position="784"/>
    </location>
</feature>
<gene>
    <name evidence="8" type="primary">SCNA1</name>
    <name evidence="8" type="ORF">Bhyg_06216</name>
</gene>
<name>A0A9Q0N0Z4_9DIPT</name>
<feature type="transmembrane region" description="Helical" evidence="6">
    <location>
        <begin position="881"/>
        <end position="903"/>
    </location>
</feature>
<feature type="transmembrane region" description="Helical" evidence="6">
    <location>
        <begin position="179"/>
        <end position="199"/>
    </location>
</feature>
<accession>A0A9Q0N0Z4</accession>
<evidence type="ECO:0000256" key="4">
    <source>
        <dbReference type="ARBA" id="ARBA00023136"/>
    </source>
</evidence>
<dbReference type="Gene3D" id="1.10.287.70">
    <property type="match status" value="4"/>
</dbReference>
<evidence type="ECO:0000256" key="5">
    <source>
        <dbReference type="SAM" id="MobiDB-lite"/>
    </source>
</evidence>
<dbReference type="InterPro" id="IPR043203">
    <property type="entry name" value="VGCC_Ca_Na"/>
</dbReference>
<feature type="transmembrane region" description="Helical" evidence="6">
    <location>
        <begin position="1087"/>
        <end position="1107"/>
    </location>
</feature>
<feature type="transmembrane region" description="Helical" evidence="6">
    <location>
        <begin position="1119"/>
        <end position="1142"/>
    </location>
</feature>
<keyword evidence="2 6" id="KW-0812">Transmembrane</keyword>
<feature type="region of interest" description="Disordered" evidence="5">
    <location>
        <begin position="1"/>
        <end position="36"/>
    </location>
</feature>
<dbReference type="SUPFAM" id="SSF81324">
    <property type="entry name" value="Voltage-gated potassium channels"/>
    <property type="match status" value="4"/>
</dbReference>
<evidence type="ECO:0000256" key="1">
    <source>
        <dbReference type="ARBA" id="ARBA00004141"/>
    </source>
</evidence>
<comment type="caution">
    <text evidence="8">The sequence shown here is derived from an EMBL/GenBank/DDBJ whole genome shotgun (WGS) entry which is preliminary data.</text>
</comment>
<keyword evidence="8" id="KW-0813">Transport</keyword>
<evidence type="ECO:0000259" key="7">
    <source>
        <dbReference type="Pfam" id="PF00520"/>
    </source>
</evidence>
<feature type="domain" description="Ion transport" evidence="7">
    <location>
        <begin position="1053"/>
        <end position="1284"/>
    </location>
</feature>
<evidence type="ECO:0000256" key="3">
    <source>
        <dbReference type="ARBA" id="ARBA00022989"/>
    </source>
</evidence>
<dbReference type="PANTHER" id="PTHR10037:SF62">
    <property type="entry name" value="SODIUM CHANNEL PROTEIN 60E"/>
    <property type="match status" value="1"/>
</dbReference>
<feature type="transmembrane region" description="Helical" evidence="6">
    <location>
        <begin position="1182"/>
        <end position="1202"/>
    </location>
</feature>
<feature type="transmembrane region" description="Helical" evidence="6">
    <location>
        <begin position="356"/>
        <end position="380"/>
    </location>
</feature>
<keyword evidence="8" id="KW-0406">Ion transport</keyword>
<keyword evidence="9" id="KW-1185">Reference proteome</keyword>
<organism evidence="8 9">
    <name type="scientific">Pseudolycoriella hygida</name>
    <dbReference type="NCBI Taxonomy" id="35572"/>
    <lineage>
        <taxon>Eukaryota</taxon>
        <taxon>Metazoa</taxon>
        <taxon>Ecdysozoa</taxon>
        <taxon>Arthropoda</taxon>
        <taxon>Hexapoda</taxon>
        <taxon>Insecta</taxon>
        <taxon>Pterygota</taxon>
        <taxon>Neoptera</taxon>
        <taxon>Endopterygota</taxon>
        <taxon>Diptera</taxon>
        <taxon>Nematocera</taxon>
        <taxon>Sciaroidea</taxon>
        <taxon>Sciaridae</taxon>
        <taxon>Pseudolycoriella</taxon>
    </lineage>
</organism>
<feature type="domain" description="Ion transport" evidence="7">
    <location>
        <begin position="122"/>
        <end position="387"/>
    </location>
</feature>
<feature type="transmembrane region" description="Helical" evidence="6">
    <location>
        <begin position="1254"/>
        <end position="1278"/>
    </location>
</feature>
<dbReference type="GO" id="GO:0019228">
    <property type="term" value="P:neuronal action potential"/>
    <property type="evidence" value="ECO:0007669"/>
    <property type="project" value="TreeGrafter"/>
</dbReference>
<dbReference type="EMBL" id="WJQU01000002">
    <property type="protein sequence ID" value="KAJ6641281.1"/>
    <property type="molecule type" value="Genomic_DNA"/>
</dbReference>